<protein>
    <recommendedName>
        <fullName evidence="7">RDD domain-containing protein</fullName>
    </recommendedName>
</protein>
<accession>A0A382ZT95</accession>
<comment type="subcellular location">
    <subcellularLocation>
        <location evidence="1">Cell membrane</location>
        <topology evidence="1">Multi-pass membrane protein</topology>
    </subcellularLocation>
</comment>
<evidence type="ECO:0000256" key="4">
    <source>
        <dbReference type="ARBA" id="ARBA00022989"/>
    </source>
</evidence>
<evidence type="ECO:0000259" key="7">
    <source>
        <dbReference type="Pfam" id="PF06271"/>
    </source>
</evidence>
<dbReference type="AlphaFoldDB" id="A0A382ZT95"/>
<evidence type="ECO:0000256" key="1">
    <source>
        <dbReference type="ARBA" id="ARBA00004651"/>
    </source>
</evidence>
<feature type="non-terminal residue" evidence="8">
    <location>
        <position position="144"/>
    </location>
</feature>
<keyword evidence="5 6" id="KW-0472">Membrane</keyword>
<keyword evidence="2" id="KW-1003">Cell membrane</keyword>
<evidence type="ECO:0000256" key="6">
    <source>
        <dbReference type="SAM" id="Phobius"/>
    </source>
</evidence>
<dbReference type="InterPro" id="IPR051791">
    <property type="entry name" value="Pra-immunoreactive"/>
</dbReference>
<dbReference type="Pfam" id="PF06271">
    <property type="entry name" value="RDD"/>
    <property type="match status" value="1"/>
</dbReference>
<evidence type="ECO:0000256" key="3">
    <source>
        <dbReference type="ARBA" id="ARBA00022692"/>
    </source>
</evidence>
<evidence type="ECO:0000256" key="5">
    <source>
        <dbReference type="ARBA" id="ARBA00023136"/>
    </source>
</evidence>
<dbReference type="EMBL" id="UINC01186460">
    <property type="protein sequence ID" value="SVD98692.1"/>
    <property type="molecule type" value="Genomic_DNA"/>
</dbReference>
<dbReference type="GO" id="GO:0005886">
    <property type="term" value="C:plasma membrane"/>
    <property type="evidence" value="ECO:0007669"/>
    <property type="project" value="UniProtKB-SubCell"/>
</dbReference>
<keyword evidence="4 6" id="KW-1133">Transmembrane helix</keyword>
<feature type="transmembrane region" description="Helical" evidence="6">
    <location>
        <begin position="68"/>
        <end position="87"/>
    </location>
</feature>
<keyword evidence="3 6" id="KW-0812">Transmembrane</keyword>
<dbReference type="PANTHER" id="PTHR36115">
    <property type="entry name" value="PROLINE-RICH ANTIGEN HOMOLOG-RELATED"/>
    <property type="match status" value="1"/>
</dbReference>
<sequence>MNAEYGLAESVAELEAATWWRRAKAVLIDGLLFIGVLVVPVVLVLVAVTSAWDEATDDFTFTGGETGLLTVGILTGIGVFVWAGWLFGYRQGVTGTTPGKRRLGIRLVNADTGEAPGGAKGVGRWLVPGLVGGIQGVGNAIQLI</sequence>
<feature type="domain" description="RDD" evidence="7">
    <location>
        <begin position="17"/>
        <end position="128"/>
    </location>
</feature>
<evidence type="ECO:0000256" key="2">
    <source>
        <dbReference type="ARBA" id="ARBA00022475"/>
    </source>
</evidence>
<feature type="transmembrane region" description="Helical" evidence="6">
    <location>
        <begin position="26"/>
        <end position="48"/>
    </location>
</feature>
<proteinExistence type="predicted"/>
<dbReference type="InterPro" id="IPR010432">
    <property type="entry name" value="RDD"/>
</dbReference>
<organism evidence="8">
    <name type="scientific">marine metagenome</name>
    <dbReference type="NCBI Taxonomy" id="408172"/>
    <lineage>
        <taxon>unclassified sequences</taxon>
        <taxon>metagenomes</taxon>
        <taxon>ecological metagenomes</taxon>
    </lineage>
</organism>
<name>A0A382ZT95_9ZZZZ</name>
<evidence type="ECO:0000313" key="8">
    <source>
        <dbReference type="EMBL" id="SVD98692.1"/>
    </source>
</evidence>
<reference evidence="8" key="1">
    <citation type="submission" date="2018-05" db="EMBL/GenBank/DDBJ databases">
        <authorList>
            <person name="Lanie J.A."/>
            <person name="Ng W.-L."/>
            <person name="Kazmierczak K.M."/>
            <person name="Andrzejewski T.M."/>
            <person name="Davidsen T.M."/>
            <person name="Wayne K.J."/>
            <person name="Tettelin H."/>
            <person name="Glass J.I."/>
            <person name="Rusch D."/>
            <person name="Podicherti R."/>
            <person name="Tsui H.-C.T."/>
            <person name="Winkler M.E."/>
        </authorList>
    </citation>
    <scope>NUCLEOTIDE SEQUENCE</scope>
</reference>
<gene>
    <name evidence="8" type="ORF">METZ01_LOCUS451546</name>
</gene>